<reference evidence="8" key="1">
    <citation type="submission" date="2019-12" db="EMBL/GenBank/DDBJ databases">
        <title>Whole-genome sequence of Halomicrobium mukohataei pws1.</title>
        <authorList>
            <person name="Verma D.K."/>
            <person name="Gopal K."/>
            <person name="Prasad E.S."/>
        </authorList>
    </citation>
    <scope>NUCLEOTIDE SEQUENCE</scope>
    <source>
        <strain evidence="8">Pws1</strain>
    </source>
</reference>
<protein>
    <submittedName>
        <fullName evidence="8">Cytochrome P450</fullName>
    </submittedName>
</protein>
<dbReference type="InterPro" id="IPR036396">
    <property type="entry name" value="Cyt_P450_sf"/>
</dbReference>
<comment type="similarity">
    <text evidence="1 7">Belongs to the cytochrome P450 family.</text>
</comment>
<dbReference type="PANTHER" id="PTHR24291:SF50">
    <property type="entry name" value="BIFUNCTIONAL ALBAFLAVENONE MONOOXYGENASE_TERPENE SYNTHASE"/>
    <property type="match status" value="1"/>
</dbReference>
<keyword evidence="6 7" id="KW-0503">Monooxygenase</keyword>
<gene>
    <name evidence="8" type="ORF">GOC74_07850</name>
</gene>
<name>A0A847TUZ2_9EURY</name>
<evidence type="ECO:0000313" key="8">
    <source>
        <dbReference type="EMBL" id="NLV09842.1"/>
    </source>
</evidence>
<comment type="caution">
    <text evidence="8">The sequence shown here is derived from an EMBL/GenBank/DDBJ whole genome shotgun (WGS) entry which is preliminary data.</text>
</comment>
<evidence type="ECO:0000256" key="1">
    <source>
        <dbReference type="ARBA" id="ARBA00010617"/>
    </source>
</evidence>
<dbReference type="PRINTS" id="PR00465">
    <property type="entry name" value="EP450IV"/>
</dbReference>
<dbReference type="GO" id="GO:0016705">
    <property type="term" value="F:oxidoreductase activity, acting on paired donors, with incorporation or reduction of molecular oxygen"/>
    <property type="evidence" value="ECO:0007669"/>
    <property type="project" value="InterPro"/>
</dbReference>
<evidence type="ECO:0000313" key="9">
    <source>
        <dbReference type="Proteomes" id="UP000608662"/>
    </source>
</evidence>
<evidence type="ECO:0000256" key="4">
    <source>
        <dbReference type="ARBA" id="ARBA00023002"/>
    </source>
</evidence>
<evidence type="ECO:0000256" key="2">
    <source>
        <dbReference type="ARBA" id="ARBA00022617"/>
    </source>
</evidence>
<evidence type="ECO:0000256" key="6">
    <source>
        <dbReference type="ARBA" id="ARBA00023033"/>
    </source>
</evidence>
<dbReference type="Pfam" id="PF00067">
    <property type="entry name" value="p450"/>
    <property type="match status" value="1"/>
</dbReference>
<dbReference type="InterPro" id="IPR002403">
    <property type="entry name" value="Cyt_P450_E_grp-IV"/>
</dbReference>
<dbReference type="GO" id="GO:0004497">
    <property type="term" value="F:monooxygenase activity"/>
    <property type="evidence" value="ECO:0007669"/>
    <property type="project" value="UniProtKB-KW"/>
</dbReference>
<dbReference type="PROSITE" id="PS00086">
    <property type="entry name" value="CYTOCHROME_P450"/>
    <property type="match status" value="1"/>
</dbReference>
<keyword evidence="2 7" id="KW-0349">Heme</keyword>
<sequence length="438" mass="49397">MATTNHTDTPPGPSGYPIVGSTFEFADDRLRFVTDTAADYGPVASFEVAGTTIYQISDPELVEQVLVQNNQSYIKGELFQEALGDALGEGLLTSEGSAWRDQRHRVQPAFHPQMLEAYSEQMTDGIERLLDSWSDGETRNVHEDMMHLTVEIAADALFDVDIRDEQAAISDALEAVMDYAERPYHAPDWVPTPENRRYRDALETLDDVADRIVEKHEADGGDDVVSMLLAAQGEDITRERVRDEIVTILLAGHETTALTLTYALHLLGRNAEQRERLQAELDDVLGGRLPTMGDLDDLPYTEQTIKESMRRYPPVWELVREATEPDTLGDYEIPAGTTVTMHPWVIHHDDRIYDEPLSFRPERWSGEFERSIPKFGYFPFGGGPRRCIGDRFAMLEARLVLATVAQDWTVEPHDDLSFAPSITLRPDGPVEMTVHRRD</sequence>
<dbReference type="GO" id="GO:0020037">
    <property type="term" value="F:heme binding"/>
    <property type="evidence" value="ECO:0007669"/>
    <property type="project" value="InterPro"/>
</dbReference>
<dbReference type="OrthoDB" id="9881at2157"/>
<keyword evidence="5 7" id="KW-0408">Iron</keyword>
<dbReference type="PANTHER" id="PTHR24291">
    <property type="entry name" value="CYTOCHROME P450 FAMILY 4"/>
    <property type="match status" value="1"/>
</dbReference>
<evidence type="ECO:0000256" key="5">
    <source>
        <dbReference type="ARBA" id="ARBA00023004"/>
    </source>
</evidence>
<keyword evidence="3 7" id="KW-0479">Metal-binding</keyword>
<dbReference type="InterPro" id="IPR001128">
    <property type="entry name" value="Cyt_P450"/>
</dbReference>
<dbReference type="Gene3D" id="1.10.630.10">
    <property type="entry name" value="Cytochrome P450"/>
    <property type="match status" value="1"/>
</dbReference>
<accession>A0A847TUZ2</accession>
<dbReference type="Proteomes" id="UP000608662">
    <property type="component" value="Unassembled WGS sequence"/>
</dbReference>
<dbReference type="AlphaFoldDB" id="A0A847TUZ2"/>
<evidence type="ECO:0000256" key="7">
    <source>
        <dbReference type="RuleBase" id="RU000461"/>
    </source>
</evidence>
<dbReference type="GO" id="GO:0005506">
    <property type="term" value="F:iron ion binding"/>
    <property type="evidence" value="ECO:0007669"/>
    <property type="project" value="InterPro"/>
</dbReference>
<dbReference type="EMBL" id="WOYG01000001">
    <property type="protein sequence ID" value="NLV09842.1"/>
    <property type="molecule type" value="Genomic_DNA"/>
</dbReference>
<proteinExistence type="inferred from homology"/>
<evidence type="ECO:0000256" key="3">
    <source>
        <dbReference type="ARBA" id="ARBA00022723"/>
    </source>
</evidence>
<dbReference type="RefSeq" id="WP_170093631.1">
    <property type="nucleotide sequence ID" value="NZ_WOYG01000001.1"/>
</dbReference>
<dbReference type="CDD" id="cd20620">
    <property type="entry name" value="CYP132-like"/>
    <property type="match status" value="1"/>
</dbReference>
<dbReference type="PRINTS" id="PR00385">
    <property type="entry name" value="P450"/>
</dbReference>
<dbReference type="SUPFAM" id="SSF48264">
    <property type="entry name" value="Cytochrome P450"/>
    <property type="match status" value="1"/>
</dbReference>
<dbReference type="InterPro" id="IPR017972">
    <property type="entry name" value="Cyt_P450_CS"/>
</dbReference>
<organism evidence="8 9">
    <name type="scientific">Halomicrobium mukohataei</name>
    <dbReference type="NCBI Taxonomy" id="57705"/>
    <lineage>
        <taxon>Archaea</taxon>
        <taxon>Methanobacteriati</taxon>
        <taxon>Methanobacteriota</taxon>
        <taxon>Stenosarchaea group</taxon>
        <taxon>Halobacteria</taxon>
        <taxon>Halobacteriales</taxon>
        <taxon>Haloarculaceae</taxon>
        <taxon>Halomicrobium</taxon>
    </lineage>
</organism>
<dbReference type="InterPro" id="IPR050196">
    <property type="entry name" value="Cytochrome_P450_Monoox"/>
</dbReference>
<keyword evidence="4 7" id="KW-0560">Oxidoreductase</keyword>